<feature type="transmembrane region" description="Helical" evidence="1">
    <location>
        <begin position="172"/>
        <end position="192"/>
    </location>
</feature>
<proteinExistence type="predicted"/>
<feature type="transmembrane region" description="Helical" evidence="1">
    <location>
        <begin position="198"/>
        <end position="218"/>
    </location>
</feature>
<name>A0A0K6IMA0_9GAMM</name>
<dbReference type="EMBL" id="CYHG01000007">
    <property type="protein sequence ID" value="CUB04447.1"/>
    <property type="molecule type" value="Genomic_DNA"/>
</dbReference>
<sequence length="443" mass="47444">MRFGKLAKDQLNIKGLSGYGVVIGCTLFLLTLIPGLSGLSMLSALIYWIVCISAWPRINGRNKRQIGLLICVGLVALVMALSTDVSIPFWHLLEGNLGIVAMLSAVSFLGLLPDTVKQSKPVVGSKGVVSTWASVQLLGAVINMSAVFVVGDKLQRLSKEMSTAQFSVIVRALTSAGWWSPFFASVAVALSIAPKAEFHHLAMIGVPIAVIACAMSLWEFKRNGSIADFVGFPLALSSLLFPVTLAALVLVFHYFILPDVAILSIVTLLSPLSVIVLLLLRNGPRHTQQRLTDHANIRLTGMANELSLFLAAGFLTTTVSLALKGALGEGWSLFEQFGFIEAYSCFLAICGIALLGLHPIVGISLMSSVVPFNEVNNTLLAFVSLCAWAVGTSVSPLSGINLSVSGKYGVDNFKLARANFQYGAIMSLWVALAMFILSWRLQA</sequence>
<feature type="transmembrane region" description="Helical" evidence="1">
    <location>
        <begin position="346"/>
        <end position="367"/>
    </location>
</feature>
<dbReference type="RefSeq" id="WP_055463398.1">
    <property type="nucleotide sequence ID" value="NZ_CYHG01000007.1"/>
</dbReference>
<feature type="transmembrane region" description="Helical" evidence="1">
    <location>
        <begin position="420"/>
        <end position="439"/>
    </location>
</feature>
<feature type="transmembrane region" description="Helical" evidence="1">
    <location>
        <begin position="261"/>
        <end position="280"/>
    </location>
</feature>
<dbReference type="STRING" id="1137284.GCA_001418205_02317"/>
<feature type="transmembrane region" description="Helical" evidence="1">
    <location>
        <begin position="230"/>
        <end position="255"/>
    </location>
</feature>
<keyword evidence="1" id="KW-0812">Transmembrane</keyword>
<feature type="transmembrane region" description="Helical" evidence="1">
    <location>
        <begin position="21"/>
        <end position="50"/>
    </location>
</feature>
<gene>
    <name evidence="2" type="ORF">Ga0061065_10719</name>
</gene>
<protein>
    <submittedName>
        <fullName evidence="2">Uncharacterized protein</fullName>
    </submittedName>
</protein>
<keyword evidence="3" id="KW-1185">Reference proteome</keyword>
<dbReference type="Proteomes" id="UP000182769">
    <property type="component" value="Unassembled WGS sequence"/>
</dbReference>
<organism evidence="2 3">
    <name type="scientific">Marinomonas fungiae</name>
    <dbReference type="NCBI Taxonomy" id="1137284"/>
    <lineage>
        <taxon>Bacteria</taxon>
        <taxon>Pseudomonadati</taxon>
        <taxon>Pseudomonadota</taxon>
        <taxon>Gammaproteobacteria</taxon>
        <taxon>Oceanospirillales</taxon>
        <taxon>Oceanospirillaceae</taxon>
        <taxon>Marinomonas</taxon>
    </lineage>
</organism>
<feature type="transmembrane region" description="Helical" evidence="1">
    <location>
        <begin position="132"/>
        <end position="151"/>
    </location>
</feature>
<dbReference type="AlphaFoldDB" id="A0A0K6IMA0"/>
<dbReference type="OrthoDB" id="8523687at2"/>
<keyword evidence="1" id="KW-1133">Transmembrane helix</keyword>
<reference evidence="3" key="1">
    <citation type="submission" date="2015-08" db="EMBL/GenBank/DDBJ databases">
        <authorList>
            <person name="Varghese N."/>
        </authorList>
    </citation>
    <scope>NUCLEOTIDE SEQUENCE [LARGE SCALE GENOMIC DNA]</scope>
    <source>
        <strain evidence="3">JCM 18476</strain>
    </source>
</reference>
<keyword evidence="1" id="KW-0472">Membrane</keyword>
<feature type="transmembrane region" description="Helical" evidence="1">
    <location>
        <begin position="306"/>
        <end position="326"/>
    </location>
</feature>
<feature type="transmembrane region" description="Helical" evidence="1">
    <location>
        <begin position="65"/>
        <end position="83"/>
    </location>
</feature>
<evidence type="ECO:0000313" key="3">
    <source>
        <dbReference type="Proteomes" id="UP000182769"/>
    </source>
</evidence>
<evidence type="ECO:0000256" key="1">
    <source>
        <dbReference type="SAM" id="Phobius"/>
    </source>
</evidence>
<evidence type="ECO:0000313" key="2">
    <source>
        <dbReference type="EMBL" id="CUB04447.1"/>
    </source>
</evidence>
<feature type="transmembrane region" description="Helical" evidence="1">
    <location>
        <begin position="379"/>
        <end position="400"/>
    </location>
</feature>
<accession>A0A0K6IMA0</accession>
<dbReference type="PROSITE" id="PS51257">
    <property type="entry name" value="PROKAR_LIPOPROTEIN"/>
    <property type="match status" value="1"/>
</dbReference>